<evidence type="ECO:0000256" key="6">
    <source>
        <dbReference type="ARBA" id="ARBA00022792"/>
    </source>
</evidence>
<dbReference type="WBParaSite" id="PDA_v2.g3009.t1">
    <property type="protein sequence ID" value="PDA_v2.g3009.t1"/>
    <property type="gene ID" value="PDA_v2.g3009"/>
</dbReference>
<keyword evidence="10" id="KW-1185">Reference proteome</keyword>
<evidence type="ECO:0000256" key="4">
    <source>
        <dbReference type="ARBA" id="ARBA00022692"/>
    </source>
</evidence>
<evidence type="ECO:0000256" key="1">
    <source>
        <dbReference type="ARBA" id="ARBA00004448"/>
    </source>
</evidence>
<evidence type="ECO:0000313" key="11">
    <source>
        <dbReference type="WBParaSite" id="PDA_v2.g3009.t1"/>
    </source>
</evidence>
<dbReference type="GO" id="GO:0005315">
    <property type="term" value="F:phosphate transmembrane transporter activity"/>
    <property type="evidence" value="ECO:0007669"/>
    <property type="project" value="InterPro"/>
</dbReference>
<keyword evidence="6" id="KW-0999">Mitochondrion inner membrane</keyword>
<proteinExistence type="inferred from homology"/>
<dbReference type="PANTHER" id="PTHR45671">
    <property type="entry name" value="SOLUTE CARRIER FAMILY 25 (MITOCHONDRIAL CARRIER PHOSPHATE CARRIER), MEMBER 3, LIKE-RELATED-RELATED"/>
    <property type="match status" value="1"/>
</dbReference>
<dbReference type="InterPro" id="IPR044677">
    <property type="entry name" value="SLC25A3/Pic2/Mir1-like"/>
</dbReference>
<keyword evidence="3" id="KW-0813">Transport</keyword>
<keyword evidence="9" id="KW-0472">Membrane</keyword>
<sequence>MKNNPFKSPLNSAECASITKATVPLGSGKYYALCAFSGMLSCGLTHTAIVPLDLIKCRIQVSLIYYM</sequence>
<name>A0A914QFD2_9BILA</name>
<evidence type="ECO:0000256" key="3">
    <source>
        <dbReference type="ARBA" id="ARBA00022448"/>
    </source>
</evidence>
<comment type="subcellular location">
    <subcellularLocation>
        <location evidence="1">Mitochondrion inner membrane</location>
        <topology evidence="1">Multi-pass membrane protein</topology>
    </subcellularLocation>
</comment>
<dbReference type="Proteomes" id="UP000887578">
    <property type="component" value="Unplaced"/>
</dbReference>
<dbReference type="InterPro" id="IPR018108">
    <property type="entry name" value="MCP_transmembrane"/>
</dbReference>
<evidence type="ECO:0000256" key="8">
    <source>
        <dbReference type="ARBA" id="ARBA00023128"/>
    </source>
</evidence>
<dbReference type="SUPFAM" id="SSF103506">
    <property type="entry name" value="Mitochondrial carrier"/>
    <property type="match status" value="1"/>
</dbReference>
<keyword evidence="8" id="KW-0496">Mitochondrion</keyword>
<dbReference type="GO" id="GO:1990547">
    <property type="term" value="P:mitochondrial phosphate ion transmembrane transport"/>
    <property type="evidence" value="ECO:0007669"/>
    <property type="project" value="InterPro"/>
</dbReference>
<accession>A0A914QFD2</accession>
<evidence type="ECO:0000256" key="7">
    <source>
        <dbReference type="ARBA" id="ARBA00022989"/>
    </source>
</evidence>
<dbReference type="InterPro" id="IPR023395">
    <property type="entry name" value="MCP_dom_sf"/>
</dbReference>
<evidence type="ECO:0000256" key="9">
    <source>
        <dbReference type="ARBA" id="ARBA00023136"/>
    </source>
</evidence>
<comment type="similarity">
    <text evidence="2">Belongs to the mitochondrial carrier (TC 2.A.29) family.</text>
</comment>
<dbReference type="AlphaFoldDB" id="A0A914QFD2"/>
<dbReference type="Pfam" id="PF00153">
    <property type="entry name" value="Mito_carr"/>
    <property type="match status" value="1"/>
</dbReference>
<evidence type="ECO:0000313" key="10">
    <source>
        <dbReference type="Proteomes" id="UP000887578"/>
    </source>
</evidence>
<dbReference type="GO" id="GO:0005743">
    <property type="term" value="C:mitochondrial inner membrane"/>
    <property type="evidence" value="ECO:0007669"/>
    <property type="project" value="UniProtKB-SubCell"/>
</dbReference>
<dbReference type="PANTHER" id="PTHR45671:SF10">
    <property type="entry name" value="SOLUTE CARRIER FAMILY 25 MEMBER 3"/>
    <property type="match status" value="1"/>
</dbReference>
<protein>
    <submittedName>
        <fullName evidence="11">Phosphate transporter</fullName>
    </submittedName>
</protein>
<reference evidence="11" key="1">
    <citation type="submission" date="2022-11" db="UniProtKB">
        <authorList>
            <consortium name="WormBaseParasite"/>
        </authorList>
    </citation>
    <scope>IDENTIFICATION</scope>
</reference>
<keyword evidence="5" id="KW-0677">Repeat</keyword>
<organism evidence="10 11">
    <name type="scientific">Panagrolaimus davidi</name>
    <dbReference type="NCBI Taxonomy" id="227884"/>
    <lineage>
        <taxon>Eukaryota</taxon>
        <taxon>Metazoa</taxon>
        <taxon>Ecdysozoa</taxon>
        <taxon>Nematoda</taxon>
        <taxon>Chromadorea</taxon>
        <taxon>Rhabditida</taxon>
        <taxon>Tylenchina</taxon>
        <taxon>Panagrolaimomorpha</taxon>
        <taxon>Panagrolaimoidea</taxon>
        <taxon>Panagrolaimidae</taxon>
        <taxon>Panagrolaimus</taxon>
    </lineage>
</organism>
<evidence type="ECO:0000256" key="2">
    <source>
        <dbReference type="ARBA" id="ARBA00006375"/>
    </source>
</evidence>
<keyword evidence="7" id="KW-1133">Transmembrane helix</keyword>
<keyword evidence="4" id="KW-0812">Transmembrane</keyword>
<evidence type="ECO:0000256" key="5">
    <source>
        <dbReference type="ARBA" id="ARBA00022737"/>
    </source>
</evidence>